<comment type="similarity">
    <text evidence="1 7">Belongs to the endoribonuclease YbeY family.</text>
</comment>
<dbReference type="GO" id="GO:0004521">
    <property type="term" value="F:RNA endonuclease activity"/>
    <property type="evidence" value="ECO:0007669"/>
    <property type="project" value="UniProtKB-UniRule"/>
</dbReference>
<keyword evidence="5 7" id="KW-0378">Hydrolase</keyword>
<keyword evidence="7" id="KW-0690">Ribosome biogenesis</keyword>
<feature type="binding site" evidence="7">
    <location>
        <position position="111"/>
    </location>
    <ligand>
        <name>Zn(2+)</name>
        <dbReference type="ChEBI" id="CHEBI:29105"/>
        <note>catalytic</note>
    </ligand>
</feature>
<dbReference type="NCBIfam" id="TIGR00043">
    <property type="entry name" value="rRNA maturation RNase YbeY"/>
    <property type="match status" value="1"/>
</dbReference>
<dbReference type="InterPro" id="IPR020549">
    <property type="entry name" value="YbeY_CS"/>
</dbReference>
<dbReference type="InterPro" id="IPR023091">
    <property type="entry name" value="MetalPrtase_cat_dom_sf_prd"/>
</dbReference>
<accession>A0A7S7SNY6</accession>
<dbReference type="InterPro" id="IPR002036">
    <property type="entry name" value="YbeY"/>
</dbReference>
<comment type="cofactor">
    <cofactor evidence="7">
        <name>Zn(2+)</name>
        <dbReference type="ChEBI" id="CHEBI:29105"/>
    </cofactor>
    <text evidence="7">Binds 1 zinc ion.</text>
</comment>
<keyword evidence="6 7" id="KW-0862">Zinc</keyword>
<evidence type="ECO:0000313" key="8">
    <source>
        <dbReference type="EMBL" id="QOY91011.1"/>
    </source>
</evidence>
<dbReference type="PROSITE" id="PS01306">
    <property type="entry name" value="UPF0054"/>
    <property type="match status" value="1"/>
</dbReference>
<evidence type="ECO:0000256" key="5">
    <source>
        <dbReference type="ARBA" id="ARBA00022801"/>
    </source>
</evidence>
<dbReference type="AlphaFoldDB" id="A0A7S7SNY6"/>
<evidence type="ECO:0000256" key="1">
    <source>
        <dbReference type="ARBA" id="ARBA00010875"/>
    </source>
</evidence>
<gene>
    <name evidence="7 8" type="primary">ybeY</name>
    <name evidence="8" type="ORF">IRI77_14025</name>
</gene>
<evidence type="ECO:0000256" key="6">
    <source>
        <dbReference type="ARBA" id="ARBA00022833"/>
    </source>
</evidence>
<dbReference type="SUPFAM" id="SSF55486">
    <property type="entry name" value="Metalloproteases ('zincins'), catalytic domain"/>
    <property type="match status" value="1"/>
</dbReference>
<keyword evidence="7" id="KW-0698">rRNA processing</keyword>
<dbReference type="GO" id="GO:0005737">
    <property type="term" value="C:cytoplasm"/>
    <property type="evidence" value="ECO:0007669"/>
    <property type="project" value="UniProtKB-SubCell"/>
</dbReference>
<feature type="binding site" evidence="7">
    <location>
        <position position="117"/>
    </location>
    <ligand>
        <name>Zn(2+)</name>
        <dbReference type="ChEBI" id="CHEBI:29105"/>
        <note>catalytic</note>
    </ligand>
</feature>
<dbReference type="GO" id="GO:0008270">
    <property type="term" value="F:zinc ion binding"/>
    <property type="evidence" value="ECO:0007669"/>
    <property type="project" value="UniProtKB-UniRule"/>
</dbReference>
<dbReference type="EMBL" id="CP063849">
    <property type="protein sequence ID" value="QOY91011.1"/>
    <property type="molecule type" value="Genomic_DNA"/>
</dbReference>
<proteinExistence type="inferred from homology"/>
<dbReference type="Proteomes" id="UP000593892">
    <property type="component" value="Chromosome"/>
</dbReference>
<keyword evidence="9" id="KW-1185">Reference proteome</keyword>
<evidence type="ECO:0000256" key="7">
    <source>
        <dbReference type="HAMAP-Rule" id="MF_00009"/>
    </source>
</evidence>
<evidence type="ECO:0000313" key="9">
    <source>
        <dbReference type="Proteomes" id="UP000593892"/>
    </source>
</evidence>
<reference evidence="8 9" key="1">
    <citation type="submission" date="2020-10" db="EMBL/GenBank/DDBJ databases">
        <title>Complete genome sequence of Paludibaculum fermentans P105T, a facultatively anaerobic acidobacterium capable of dissimilatory Fe(III) reduction.</title>
        <authorList>
            <person name="Dedysh S.N."/>
            <person name="Beletsky A.V."/>
            <person name="Kulichevskaya I.S."/>
            <person name="Mardanov A.V."/>
            <person name="Ravin N.V."/>
        </authorList>
    </citation>
    <scope>NUCLEOTIDE SEQUENCE [LARGE SCALE GENOMIC DNA]</scope>
    <source>
        <strain evidence="8 9">P105</strain>
    </source>
</reference>
<feature type="binding site" evidence="7">
    <location>
        <position position="107"/>
    </location>
    <ligand>
        <name>Zn(2+)</name>
        <dbReference type="ChEBI" id="CHEBI:29105"/>
        <note>catalytic</note>
    </ligand>
</feature>
<dbReference type="EC" id="3.1.-.-" evidence="7"/>
<dbReference type="HAMAP" id="MF_00009">
    <property type="entry name" value="Endoribonucl_YbeY"/>
    <property type="match status" value="1"/>
</dbReference>
<keyword evidence="2 7" id="KW-0540">Nuclease</keyword>
<keyword evidence="3 7" id="KW-0479">Metal-binding</keyword>
<dbReference type="GO" id="GO:0006364">
    <property type="term" value="P:rRNA processing"/>
    <property type="evidence" value="ECO:0007669"/>
    <property type="project" value="UniProtKB-UniRule"/>
</dbReference>
<organism evidence="8 9">
    <name type="scientific">Paludibaculum fermentans</name>
    <dbReference type="NCBI Taxonomy" id="1473598"/>
    <lineage>
        <taxon>Bacteria</taxon>
        <taxon>Pseudomonadati</taxon>
        <taxon>Acidobacteriota</taxon>
        <taxon>Terriglobia</taxon>
        <taxon>Bryobacterales</taxon>
        <taxon>Bryobacteraceae</taxon>
        <taxon>Paludibaculum</taxon>
    </lineage>
</organism>
<comment type="function">
    <text evidence="7">Single strand-specific metallo-endoribonuclease involved in late-stage 70S ribosome quality control and in maturation of the 3' terminus of the 16S rRNA.</text>
</comment>
<comment type="subcellular location">
    <subcellularLocation>
        <location evidence="7">Cytoplasm</location>
    </subcellularLocation>
</comment>
<dbReference type="GO" id="GO:0004222">
    <property type="term" value="F:metalloendopeptidase activity"/>
    <property type="evidence" value="ECO:0007669"/>
    <property type="project" value="InterPro"/>
</dbReference>
<dbReference type="PANTHER" id="PTHR46986:SF1">
    <property type="entry name" value="ENDORIBONUCLEASE YBEY, CHLOROPLASTIC"/>
    <property type="match status" value="1"/>
</dbReference>
<name>A0A7S7SNY6_PALFE</name>
<protein>
    <recommendedName>
        <fullName evidence="7">Endoribonuclease YbeY</fullName>
        <ecNumber evidence="7">3.1.-.-</ecNumber>
    </recommendedName>
</protein>
<keyword evidence="7" id="KW-0963">Cytoplasm</keyword>
<dbReference type="KEGG" id="pfer:IRI77_14025"/>
<dbReference type="Gene3D" id="3.40.390.30">
    <property type="entry name" value="Metalloproteases ('zincins'), catalytic domain"/>
    <property type="match status" value="1"/>
</dbReference>
<dbReference type="PANTHER" id="PTHR46986">
    <property type="entry name" value="ENDORIBONUCLEASE YBEY, CHLOROPLASTIC"/>
    <property type="match status" value="1"/>
</dbReference>
<evidence type="ECO:0000256" key="3">
    <source>
        <dbReference type="ARBA" id="ARBA00022723"/>
    </source>
</evidence>
<evidence type="ECO:0000256" key="2">
    <source>
        <dbReference type="ARBA" id="ARBA00022722"/>
    </source>
</evidence>
<sequence length="152" mass="17092">MSPEPLLIFETRARGLQRRALQKYAWELLENLAPGRSYCALVTGDEELRRLNHEFRGQDYATDVLSFPSDSPAGPLGDIAISADRAAAQAAEHGHDTPTEIRILLLHGLLHLLGHDHETDKGQMRRLEAKWRQKLGLPTGLIERASRQRAKQ</sequence>
<dbReference type="RefSeq" id="WP_194452666.1">
    <property type="nucleotide sequence ID" value="NZ_CP063849.1"/>
</dbReference>
<keyword evidence="4 7" id="KW-0255">Endonuclease</keyword>
<dbReference type="Pfam" id="PF02130">
    <property type="entry name" value="YbeY"/>
    <property type="match status" value="1"/>
</dbReference>
<evidence type="ECO:0000256" key="4">
    <source>
        <dbReference type="ARBA" id="ARBA00022759"/>
    </source>
</evidence>